<evidence type="ECO:0000256" key="11">
    <source>
        <dbReference type="ARBA" id="ARBA00022927"/>
    </source>
</evidence>
<evidence type="ECO:0000256" key="16">
    <source>
        <dbReference type="ARBA" id="ARBA00023242"/>
    </source>
</evidence>
<keyword evidence="9" id="KW-0509">mRNA transport</keyword>
<dbReference type="Gene3D" id="1.25.40.10">
    <property type="entry name" value="Tetratricopeptide repeat domain"/>
    <property type="match status" value="1"/>
</dbReference>
<accession>A0A443RAD3</accession>
<sequence>MFSRKYANDIKPNVKSAIERKLNFAKLYLIYKDYDTALNNIHEYLKCNDDSAVGHKVLAQIYEAMGESEKALDSYQKSLQYDCKQDDVLMKICKLLISHPCDVETLRFWVEKAEKAFPRHNIVAELKECVEDVERLANGHENSFIYPDKNSSINANNSFYYTPLSERFSNSKLNATLNQKISAEKFEEKLNQIAKKQEELLKSICDRQDLLLKSNNEIVEAIKEGNENFKSKLDKIHSTLEEIYLLKNLSFSKKQEYSGNLDLAYSYPEGSNVNMAAVGNVNASNTYQTYTIGSGTMNDANKSKDYQEWPTATNTTVSMPKDTGMTAPKMSSAQDFSMKFQSDITEAFQKAIHGAKGFNDSNGGSIPLNEMFRSPQNSWACHACFVDNSGENFNCISCETPKGGTQHIGTVNQSTDLYGNSMTPSGLYPQALFPTASKTSPSFFQPPKESNFDSSKTQSNLSTIGGSQQIDNRPLSEVFKTQPDNWQCQTCYVSNSANDTTCVACETPKPGSQAISVSNNQPTTFKFGIQSSTTSPQNDQKQQNNLFKFQPSGWQCQSCCFSNPHDAVACVSCEVAKPGSQLVSIASSQSTTTFKFGTPVASTPLFSKEGNQPTFKFEGFSKLNADADNTGGFTFGENLLSKQNSSSAEKTSPSKPFSFTETLKQSQSTFQFGSSQNFSFKFGGVLNTSPTGKSLKQPHDVPNSPEYYQESPEHSNDDSMHFKPLIPLPPKIEVKTGEEDETVLFDERAKLYRFVSNEWKERGIGEIKILHDSKNNRIRLLMRRDQVLKVCLNHCITKDLKLNPKGNVNEEGGVKSFQWSAVDYSEGVPNSEVFAIKFKNCAIAENFRKVFEDSKMLLDSQKNEVQESEKQPTDGVIKNTLDSDLEIIYERPFPPKEIEGKLKNLKLPINFYDYEKAKPCPGCRGCEDKMPKLLCEIKDMKNQPVEDTNSSTQNLFSAAIAAQGTASSWTINTSGSTPSWLSTKLVPVFKCNDGKDFKPVIPLPDLVEVKTGEEDETPVFSQRAKLYRYDPSAKQWKERGVGDFKILKHDTKKRYRLLLRRDQVLKIACNHYLSKSLNFTPMANSETAVCWFAVDYSEENPVSEKFAVKFKNKAILNEFLEAIEVAKQNIDDAQSGE</sequence>
<dbReference type="GO" id="GO:0015031">
    <property type="term" value="P:protein transport"/>
    <property type="evidence" value="ECO:0007669"/>
    <property type="project" value="UniProtKB-KW"/>
</dbReference>
<evidence type="ECO:0000256" key="2">
    <source>
        <dbReference type="ARBA" id="ARBA00004126"/>
    </source>
</evidence>
<evidence type="ECO:0000256" key="5">
    <source>
        <dbReference type="ARBA" id="ARBA00022553"/>
    </source>
</evidence>
<dbReference type="SUPFAM" id="SSF90209">
    <property type="entry name" value="Ran binding protein zinc finger-like"/>
    <property type="match status" value="2"/>
</dbReference>
<evidence type="ECO:0000259" key="25">
    <source>
        <dbReference type="PROSITE" id="PS50199"/>
    </source>
</evidence>
<dbReference type="GO" id="GO:0051028">
    <property type="term" value="P:mRNA transport"/>
    <property type="evidence" value="ECO:0007669"/>
    <property type="project" value="UniProtKB-KW"/>
</dbReference>
<feature type="domain" description="RanBD1" evidence="24">
    <location>
        <begin position="996"/>
        <end position="1132"/>
    </location>
</feature>
<evidence type="ECO:0000256" key="3">
    <source>
        <dbReference type="ARBA" id="ARBA00004567"/>
    </source>
</evidence>
<evidence type="ECO:0000256" key="20">
    <source>
        <dbReference type="ARBA" id="ARBA00079437"/>
    </source>
</evidence>
<comment type="subcellular location">
    <subcellularLocation>
        <location evidence="2">Nucleus membrane</location>
    </subcellularLocation>
    <subcellularLocation>
        <location evidence="3">Nucleus</location>
        <location evidence="3">Nuclear pore complex</location>
    </subcellularLocation>
</comment>
<dbReference type="PROSITE" id="PS50199">
    <property type="entry name" value="ZF_RANBP2_2"/>
    <property type="match status" value="3"/>
</dbReference>
<keyword evidence="14" id="KW-0906">Nuclear pore complex</keyword>
<evidence type="ECO:0000256" key="15">
    <source>
        <dbReference type="ARBA" id="ARBA00023136"/>
    </source>
</evidence>
<dbReference type="GO" id="GO:0005737">
    <property type="term" value="C:cytoplasm"/>
    <property type="evidence" value="ECO:0007669"/>
    <property type="project" value="TreeGrafter"/>
</dbReference>
<evidence type="ECO:0000256" key="14">
    <source>
        <dbReference type="ARBA" id="ARBA00023132"/>
    </source>
</evidence>
<feature type="region of interest" description="Disordered" evidence="23">
    <location>
        <begin position="689"/>
        <end position="718"/>
    </location>
</feature>
<protein>
    <recommendedName>
        <fullName evidence="18">Nuclear pore complex protein Nup153</fullName>
    </recommendedName>
    <alternativeName>
        <fullName evidence="20">153 kDa nucleoporin</fullName>
    </alternativeName>
    <alternativeName>
        <fullName evidence="19">Nucleoporin Nup153</fullName>
    </alternativeName>
</protein>
<evidence type="ECO:0000256" key="4">
    <source>
        <dbReference type="ARBA" id="ARBA00022448"/>
    </source>
</evidence>
<dbReference type="CDD" id="cd00835">
    <property type="entry name" value="RanBD_family"/>
    <property type="match status" value="1"/>
</dbReference>
<dbReference type="PROSITE" id="PS50196">
    <property type="entry name" value="RANBD1"/>
    <property type="match status" value="2"/>
</dbReference>
<dbReference type="PROSITE" id="PS50005">
    <property type="entry name" value="TPR"/>
    <property type="match status" value="1"/>
</dbReference>
<evidence type="ECO:0000256" key="13">
    <source>
        <dbReference type="ARBA" id="ARBA00023125"/>
    </source>
</evidence>
<keyword evidence="5" id="KW-0597">Phosphoprotein</keyword>
<comment type="caution">
    <text evidence="26">The sequence shown here is derived from an EMBL/GenBank/DDBJ whole genome shotgun (WGS) entry which is preliminary data.</text>
</comment>
<dbReference type="SMART" id="SM00028">
    <property type="entry name" value="TPR"/>
    <property type="match status" value="2"/>
</dbReference>
<evidence type="ECO:0000256" key="19">
    <source>
        <dbReference type="ARBA" id="ARBA00078197"/>
    </source>
</evidence>
<dbReference type="PANTHER" id="PTHR23138:SF87">
    <property type="entry name" value="E3 SUMO-PROTEIN LIGASE RANBP2"/>
    <property type="match status" value="1"/>
</dbReference>
<dbReference type="CDD" id="cd13179">
    <property type="entry name" value="RanBD_RanBP1"/>
    <property type="match status" value="1"/>
</dbReference>
<reference evidence="26 27" key="1">
    <citation type="journal article" date="2018" name="Gigascience">
        <title>Genomes of trombidid mites reveal novel predicted allergens and laterally-transferred genes associated with secondary metabolism.</title>
        <authorList>
            <person name="Dong X."/>
            <person name="Chaisiri K."/>
            <person name="Xia D."/>
            <person name="Armstrong S.D."/>
            <person name="Fang Y."/>
            <person name="Donnelly M.J."/>
            <person name="Kadowaki T."/>
            <person name="McGarry J.W."/>
            <person name="Darby A.C."/>
            <person name="Makepeace B.L."/>
        </authorList>
    </citation>
    <scope>NUCLEOTIDE SEQUENCE [LARGE SCALE GENOMIC DNA]</scope>
    <source>
        <strain evidence="26">UoL-WK</strain>
    </source>
</reference>
<evidence type="ECO:0000256" key="8">
    <source>
        <dbReference type="ARBA" id="ARBA00022771"/>
    </source>
</evidence>
<dbReference type="PROSITE" id="PS01358">
    <property type="entry name" value="ZF_RANBP2_1"/>
    <property type="match status" value="3"/>
</dbReference>
<keyword evidence="8 21" id="KW-0863">Zinc-finger</keyword>
<keyword evidence="12" id="KW-0811">Translocation</keyword>
<evidence type="ECO:0000256" key="18">
    <source>
        <dbReference type="ARBA" id="ARBA00068609"/>
    </source>
</evidence>
<dbReference type="STRING" id="1965070.A0A443RAD3"/>
<evidence type="ECO:0000313" key="27">
    <source>
        <dbReference type="Proteomes" id="UP000285301"/>
    </source>
</evidence>
<evidence type="ECO:0000256" key="7">
    <source>
        <dbReference type="ARBA" id="ARBA00022737"/>
    </source>
</evidence>
<dbReference type="Pfam" id="PF00638">
    <property type="entry name" value="Ran_BP1"/>
    <property type="match status" value="2"/>
</dbReference>
<evidence type="ECO:0000256" key="17">
    <source>
        <dbReference type="ARBA" id="ARBA00060842"/>
    </source>
</evidence>
<keyword evidence="16" id="KW-0539">Nucleus</keyword>
<keyword evidence="11" id="KW-0653">Protein transport</keyword>
<comment type="cofactor">
    <cofactor evidence="1">
        <name>Zn(2+)</name>
        <dbReference type="ChEBI" id="CHEBI:29105"/>
    </cofactor>
</comment>
<dbReference type="GO" id="GO:0031965">
    <property type="term" value="C:nuclear membrane"/>
    <property type="evidence" value="ECO:0007669"/>
    <property type="project" value="UniProtKB-SubCell"/>
</dbReference>
<dbReference type="InterPro" id="IPR011993">
    <property type="entry name" value="PH-like_dom_sf"/>
</dbReference>
<dbReference type="EMBL" id="NCKU01001392">
    <property type="protein sequence ID" value="RWS12219.1"/>
    <property type="molecule type" value="Genomic_DNA"/>
</dbReference>
<dbReference type="SUPFAM" id="SSF48452">
    <property type="entry name" value="TPR-like"/>
    <property type="match status" value="1"/>
</dbReference>
<dbReference type="InterPro" id="IPR036443">
    <property type="entry name" value="Znf_RanBP2_sf"/>
</dbReference>
<name>A0A443RAD3_9ACAR</name>
<evidence type="ECO:0000256" key="21">
    <source>
        <dbReference type="PROSITE-ProRule" id="PRU00322"/>
    </source>
</evidence>
<evidence type="ECO:0000256" key="10">
    <source>
        <dbReference type="ARBA" id="ARBA00022833"/>
    </source>
</evidence>
<dbReference type="InterPro" id="IPR011990">
    <property type="entry name" value="TPR-like_helical_dom_sf"/>
</dbReference>
<evidence type="ECO:0000256" key="22">
    <source>
        <dbReference type="PROSITE-ProRule" id="PRU00339"/>
    </source>
</evidence>
<keyword evidence="13" id="KW-0238">DNA-binding</keyword>
<organism evidence="26 27">
    <name type="scientific">Dinothrombium tinctorium</name>
    <dbReference type="NCBI Taxonomy" id="1965070"/>
    <lineage>
        <taxon>Eukaryota</taxon>
        <taxon>Metazoa</taxon>
        <taxon>Ecdysozoa</taxon>
        <taxon>Arthropoda</taxon>
        <taxon>Chelicerata</taxon>
        <taxon>Arachnida</taxon>
        <taxon>Acari</taxon>
        <taxon>Acariformes</taxon>
        <taxon>Trombidiformes</taxon>
        <taxon>Prostigmata</taxon>
        <taxon>Anystina</taxon>
        <taxon>Parasitengona</taxon>
        <taxon>Trombidioidea</taxon>
        <taxon>Trombidiidae</taxon>
        <taxon>Dinothrombium</taxon>
    </lineage>
</organism>
<dbReference type="AlphaFoldDB" id="A0A443RAD3"/>
<dbReference type="InterPro" id="IPR045255">
    <property type="entry name" value="RanBP1-like"/>
</dbReference>
<keyword evidence="15" id="KW-0472">Membrane</keyword>
<feature type="domain" description="RanBP2-type" evidence="25">
    <location>
        <begin position="375"/>
        <end position="404"/>
    </location>
</feature>
<gene>
    <name evidence="26" type="ORF">B4U79_12289</name>
</gene>
<feature type="domain" description="RanBP2-type" evidence="25">
    <location>
        <begin position="550"/>
        <end position="579"/>
    </location>
</feature>
<dbReference type="SUPFAM" id="SSF50729">
    <property type="entry name" value="PH domain-like"/>
    <property type="match status" value="2"/>
</dbReference>
<feature type="domain" description="RanBD1" evidence="24">
    <location>
        <begin position="721"/>
        <end position="860"/>
    </location>
</feature>
<keyword evidence="7" id="KW-0677">Repeat</keyword>
<keyword evidence="22" id="KW-0802">TPR repeat</keyword>
<keyword evidence="4" id="KW-0813">Transport</keyword>
<dbReference type="FunFam" id="4.10.1060.10:FF:000001">
    <property type="entry name" value="Nuclear pore complex protein Nup153"/>
    <property type="match status" value="1"/>
</dbReference>
<keyword evidence="27" id="KW-1185">Reference proteome</keyword>
<dbReference type="GO" id="GO:0005643">
    <property type="term" value="C:nuclear pore"/>
    <property type="evidence" value="ECO:0007669"/>
    <property type="project" value="UniProtKB-SubCell"/>
</dbReference>
<evidence type="ECO:0000256" key="9">
    <source>
        <dbReference type="ARBA" id="ARBA00022816"/>
    </source>
</evidence>
<dbReference type="GO" id="GO:0003677">
    <property type="term" value="F:DNA binding"/>
    <property type="evidence" value="ECO:0007669"/>
    <property type="project" value="UniProtKB-KW"/>
</dbReference>
<dbReference type="GO" id="GO:0005096">
    <property type="term" value="F:GTPase activator activity"/>
    <property type="evidence" value="ECO:0007669"/>
    <property type="project" value="TreeGrafter"/>
</dbReference>
<dbReference type="GO" id="GO:0008270">
    <property type="term" value="F:zinc ion binding"/>
    <property type="evidence" value="ECO:0007669"/>
    <property type="project" value="UniProtKB-KW"/>
</dbReference>
<dbReference type="SMART" id="SM00547">
    <property type="entry name" value="ZnF_RBZ"/>
    <property type="match status" value="3"/>
</dbReference>
<dbReference type="InterPro" id="IPR001876">
    <property type="entry name" value="Znf_RanBP2"/>
</dbReference>
<dbReference type="Gene3D" id="4.10.1060.10">
    <property type="entry name" value="Zinc finger, RanBP2-type"/>
    <property type="match status" value="3"/>
</dbReference>
<dbReference type="SMART" id="SM00160">
    <property type="entry name" value="RanBD"/>
    <property type="match status" value="2"/>
</dbReference>
<evidence type="ECO:0000313" key="26">
    <source>
        <dbReference type="EMBL" id="RWS12219.1"/>
    </source>
</evidence>
<dbReference type="InterPro" id="IPR045256">
    <property type="entry name" value="RanBP1_RanBD"/>
</dbReference>
<feature type="domain" description="RanBP2-type" evidence="25">
    <location>
        <begin position="482"/>
        <end position="511"/>
    </location>
</feature>
<proteinExistence type="inferred from homology"/>
<keyword evidence="10" id="KW-0862">Zinc</keyword>
<dbReference type="Proteomes" id="UP000285301">
    <property type="component" value="Unassembled WGS sequence"/>
</dbReference>
<dbReference type="Gene3D" id="2.30.29.30">
    <property type="entry name" value="Pleckstrin-homology domain (PH domain)/Phosphotyrosine-binding domain (PTB)"/>
    <property type="match status" value="2"/>
</dbReference>
<evidence type="ECO:0000256" key="6">
    <source>
        <dbReference type="ARBA" id="ARBA00022723"/>
    </source>
</evidence>
<dbReference type="PANTHER" id="PTHR23138">
    <property type="entry name" value="RAN BINDING PROTEIN"/>
    <property type="match status" value="1"/>
</dbReference>
<evidence type="ECO:0000259" key="24">
    <source>
        <dbReference type="PROSITE" id="PS50196"/>
    </source>
</evidence>
<feature type="compositionally biased region" description="Polar residues" evidence="23">
    <location>
        <begin position="452"/>
        <end position="469"/>
    </location>
</feature>
<feature type="repeat" description="TPR" evidence="22">
    <location>
        <begin position="52"/>
        <end position="85"/>
    </location>
</feature>
<comment type="similarity">
    <text evidence="17">Belongs to the NUP153 family.</text>
</comment>
<evidence type="ECO:0000256" key="12">
    <source>
        <dbReference type="ARBA" id="ARBA00023010"/>
    </source>
</evidence>
<dbReference type="InterPro" id="IPR000156">
    <property type="entry name" value="Ran_bind_dom"/>
</dbReference>
<evidence type="ECO:0000256" key="1">
    <source>
        <dbReference type="ARBA" id="ARBA00001947"/>
    </source>
</evidence>
<keyword evidence="6" id="KW-0479">Metal-binding</keyword>
<dbReference type="GO" id="GO:0006913">
    <property type="term" value="P:nucleocytoplasmic transport"/>
    <property type="evidence" value="ECO:0007669"/>
    <property type="project" value="InterPro"/>
</dbReference>
<dbReference type="InterPro" id="IPR019734">
    <property type="entry name" value="TPR_rpt"/>
</dbReference>
<dbReference type="OrthoDB" id="6512542at2759"/>
<feature type="region of interest" description="Disordered" evidence="23">
    <location>
        <begin position="440"/>
        <end position="469"/>
    </location>
</feature>
<evidence type="ECO:0000256" key="23">
    <source>
        <dbReference type="SAM" id="MobiDB-lite"/>
    </source>
</evidence>
<dbReference type="FunFam" id="2.30.29.30:FF:000018">
    <property type="entry name" value="E3 SUMO-protein ligase RanBP2"/>
    <property type="match status" value="2"/>
</dbReference>
<dbReference type="Pfam" id="PF00641">
    <property type="entry name" value="Zn_ribbon_RanBP"/>
    <property type="match status" value="3"/>
</dbReference>